<dbReference type="Proteomes" id="UP000466586">
    <property type="component" value="Unassembled WGS sequence"/>
</dbReference>
<dbReference type="EMBL" id="WVHT01000002">
    <property type="protein sequence ID" value="MXV50638.1"/>
    <property type="molecule type" value="Genomic_DNA"/>
</dbReference>
<dbReference type="InterPro" id="IPR050570">
    <property type="entry name" value="Cell_wall_metabolism_enzyme"/>
</dbReference>
<dbReference type="CDD" id="cd12797">
    <property type="entry name" value="M23_peptidase"/>
    <property type="match status" value="1"/>
</dbReference>
<dbReference type="RefSeq" id="WP_160843798.1">
    <property type="nucleotide sequence ID" value="NZ_WVHT01000002.1"/>
</dbReference>
<dbReference type="InterPro" id="IPR011055">
    <property type="entry name" value="Dup_hybrid_motif"/>
</dbReference>
<dbReference type="InterPro" id="IPR016047">
    <property type="entry name" value="M23ase_b-sheet_dom"/>
</dbReference>
<protein>
    <submittedName>
        <fullName evidence="3">Peptidoglycan DD-metalloendopeptidase family protein</fullName>
    </submittedName>
</protein>
<dbReference type="GO" id="GO:0004222">
    <property type="term" value="F:metalloendopeptidase activity"/>
    <property type="evidence" value="ECO:0007669"/>
    <property type="project" value="TreeGrafter"/>
</dbReference>
<feature type="signal peptide" evidence="1">
    <location>
        <begin position="1"/>
        <end position="19"/>
    </location>
</feature>
<dbReference type="Gene3D" id="2.70.70.10">
    <property type="entry name" value="Glucose Permease (Domain IIA)"/>
    <property type="match status" value="1"/>
</dbReference>
<dbReference type="PANTHER" id="PTHR21666">
    <property type="entry name" value="PEPTIDASE-RELATED"/>
    <property type="match status" value="1"/>
</dbReference>
<gene>
    <name evidence="3" type="ORF">GS399_06605</name>
</gene>
<accession>A0A7K1Y9C2</accession>
<comment type="caution">
    <text evidence="3">The sequence shown here is derived from an EMBL/GenBank/DDBJ whole genome shotgun (WGS) entry which is preliminary data.</text>
</comment>
<feature type="chain" id="PRO_5029883107" evidence="1">
    <location>
        <begin position="20"/>
        <end position="436"/>
    </location>
</feature>
<feature type="domain" description="M23ase beta-sheet core" evidence="2">
    <location>
        <begin position="199"/>
        <end position="295"/>
    </location>
</feature>
<evidence type="ECO:0000313" key="3">
    <source>
        <dbReference type="EMBL" id="MXV50638.1"/>
    </source>
</evidence>
<organism evidence="3 4">
    <name type="scientific">Hufsiella arboris</name>
    <dbReference type="NCBI Taxonomy" id="2695275"/>
    <lineage>
        <taxon>Bacteria</taxon>
        <taxon>Pseudomonadati</taxon>
        <taxon>Bacteroidota</taxon>
        <taxon>Sphingobacteriia</taxon>
        <taxon>Sphingobacteriales</taxon>
        <taxon>Sphingobacteriaceae</taxon>
        <taxon>Hufsiella</taxon>
    </lineage>
</organism>
<evidence type="ECO:0000256" key="1">
    <source>
        <dbReference type="SAM" id="SignalP"/>
    </source>
</evidence>
<dbReference type="AlphaFoldDB" id="A0A7K1Y9C2"/>
<keyword evidence="4" id="KW-1185">Reference proteome</keyword>
<reference evidence="3 4" key="1">
    <citation type="submission" date="2019-11" db="EMBL/GenBank/DDBJ databases">
        <title>Pedobacter sp. HMF7647 Genome sequencing and assembly.</title>
        <authorList>
            <person name="Kang H."/>
            <person name="Kim H."/>
            <person name="Joh K."/>
        </authorList>
    </citation>
    <scope>NUCLEOTIDE SEQUENCE [LARGE SCALE GENOMIC DNA]</scope>
    <source>
        <strain evidence="3 4">HMF7647</strain>
    </source>
</reference>
<keyword evidence="1" id="KW-0732">Signal</keyword>
<evidence type="ECO:0000313" key="4">
    <source>
        <dbReference type="Proteomes" id="UP000466586"/>
    </source>
</evidence>
<name>A0A7K1Y9C2_9SPHI</name>
<dbReference type="Pfam" id="PF01551">
    <property type="entry name" value="Peptidase_M23"/>
    <property type="match status" value="1"/>
</dbReference>
<dbReference type="SUPFAM" id="SSF51261">
    <property type="entry name" value="Duplicated hybrid motif"/>
    <property type="match status" value="1"/>
</dbReference>
<dbReference type="PANTHER" id="PTHR21666:SF268">
    <property type="entry name" value="PEPTIDASE M23 DOMAIN-CONTAINING PROTEIN"/>
    <property type="match status" value="1"/>
</dbReference>
<proteinExistence type="predicted"/>
<dbReference type="PROSITE" id="PS51257">
    <property type="entry name" value="PROKAR_LIPOPROTEIN"/>
    <property type="match status" value="1"/>
</dbReference>
<sequence>MFRYQPLIFLLCSVLFFSACNTTGPAGLFKKLTPHEIYGNKIKNAGLQQTAMGRQWFQAADNSLNKPLKIQIPYKETGYFASDRINATALQFNATRGEKLTFSLAKNPATDFSVFMDIWRQEANDRSLMASADTSGKVLELEIKRTGTYLLRLQPELLRSGEYTLTITSGPSLSFPVSSSGNPRIESVFGADRDAGIRRHEGIDIFATFRTPVLAAAEGTVQPGDNNLGGKVVFLRPKDADYTLYYAHLDSQTVSYGQNVRPGDTIGLVGNTGNARTTPSHLHFGIYSNEGAIDPLVFIKKTTVKPPTIAAKINFLNDSMRTATPGTRLMQATNVETSAELLPAGIPVLVEAATANYFKVTLPDNHSGFISASQLVSIDKTIRKLTLSSNYELLQNPDALSAKKAVLVQGNQVNVIGEFNRFYLVKNNGLTGWIKK</sequence>
<evidence type="ECO:0000259" key="2">
    <source>
        <dbReference type="Pfam" id="PF01551"/>
    </source>
</evidence>
<dbReference type="Gene3D" id="2.60.120.380">
    <property type="match status" value="1"/>
</dbReference>